<reference evidence="3" key="2">
    <citation type="submission" date="2015-01" db="EMBL/GenBank/DDBJ databases">
        <title>Evolutionary Origins and Diversification of the Mycorrhizal Mutualists.</title>
        <authorList>
            <consortium name="DOE Joint Genome Institute"/>
            <consortium name="Mycorrhizal Genomics Consortium"/>
            <person name="Kohler A."/>
            <person name="Kuo A."/>
            <person name="Nagy L.G."/>
            <person name="Floudas D."/>
            <person name="Copeland A."/>
            <person name="Barry K.W."/>
            <person name="Cichocki N."/>
            <person name="Veneault-Fourrey C."/>
            <person name="LaButti K."/>
            <person name="Lindquist E.A."/>
            <person name="Lipzen A."/>
            <person name="Lundell T."/>
            <person name="Morin E."/>
            <person name="Murat C."/>
            <person name="Riley R."/>
            <person name="Ohm R."/>
            <person name="Sun H."/>
            <person name="Tunlid A."/>
            <person name="Henrissat B."/>
            <person name="Grigoriev I.V."/>
            <person name="Hibbett D.S."/>
            <person name="Martin F."/>
        </authorList>
    </citation>
    <scope>NUCLEOTIDE SEQUENCE [LARGE SCALE GENOMIC DNA]</scope>
    <source>
        <strain evidence="3">Zn</strain>
    </source>
</reference>
<dbReference type="GO" id="GO:0051285">
    <property type="term" value="C:cell cortex of cell tip"/>
    <property type="evidence" value="ECO:0007669"/>
    <property type="project" value="TreeGrafter"/>
</dbReference>
<dbReference type="AlphaFoldDB" id="A0A0C3D009"/>
<evidence type="ECO:0000256" key="1">
    <source>
        <dbReference type="SAM" id="Phobius"/>
    </source>
</evidence>
<accession>A0A0C3D009</accession>
<dbReference type="EMBL" id="KN832887">
    <property type="protein sequence ID" value="KIM95237.1"/>
    <property type="molecule type" value="Genomic_DNA"/>
</dbReference>
<dbReference type="PANTHER" id="PTHR28019">
    <property type="entry name" value="CELL MEMBRANE PROTEIN YLR413W-RELATED"/>
    <property type="match status" value="1"/>
</dbReference>
<feature type="transmembrane region" description="Helical" evidence="1">
    <location>
        <begin position="173"/>
        <end position="196"/>
    </location>
</feature>
<dbReference type="GO" id="GO:0031505">
    <property type="term" value="P:fungal-type cell wall organization"/>
    <property type="evidence" value="ECO:0007669"/>
    <property type="project" value="TreeGrafter"/>
</dbReference>
<dbReference type="InParanoid" id="A0A0C3D009"/>
<keyword evidence="1" id="KW-1133">Transmembrane helix</keyword>
<dbReference type="InterPro" id="IPR052413">
    <property type="entry name" value="SUR7_domain"/>
</dbReference>
<dbReference type="HOGENOM" id="CLU_058885_0_0_1"/>
<dbReference type="OrthoDB" id="4480814at2759"/>
<organism evidence="2 3">
    <name type="scientific">Oidiodendron maius (strain Zn)</name>
    <dbReference type="NCBI Taxonomy" id="913774"/>
    <lineage>
        <taxon>Eukaryota</taxon>
        <taxon>Fungi</taxon>
        <taxon>Dikarya</taxon>
        <taxon>Ascomycota</taxon>
        <taxon>Pezizomycotina</taxon>
        <taxon>Leotiomycetes</taxon>
        <taxon>Leotiomycetes incertae sedis</taxon>
        <taxon>Myxotrichaceae</taxon>
        <taxon>Oidiodendron</taxon>
    </lineage>
</organism>
<feature type="transmembrane region" description="Helical" evidence="1">
    <location>
        <begin position="140"/>
        <end position="161"/>
    </location>
</feature>
<keyword evidence="3" id="KW-1185">Reference proteome</keyword>
<gene>
    <name evidence="2" type="ORF">OIDMADRAFT_59719</name>
</gene>
<dbReference type="PANTHER" id="PTHR28019:SF2">
    <property type="entry name" value="CELL MEMBRANE PROTEIN YLR413W-RELATED"/>
    <property type="match status" value="1"/>
</dbReference>
<name>A0A0C3D009_OIDMZ</name>
<proteinExistence type="predicted"/>
<keyword evidence="1" id="KW-0812">Transmembrane</keyword>
<feature type="transmembrane region" description="Helical" evidence="1">
    <location>
        <begin position="216"/>
        <end position="236"/>
    </location>
</feature>
<feature type="transmembrane region" description="Helical" evidence="1">
    <location>
        <begin position="7"/>
        <end position="27"/>
    </location>
</feature>
<dbReference type="Proteomes" id="UP000054321">
    <property type="component" value="Unassembled WGS sequence"/>
</dbReference>
<evidence type="ECO:0000313" key="3">
    <source>
        <dbReference type="Proteomes" id="UP000054321"/>
    </source>
</evidence>
<evidence type="ECO:0000313" key="2">
    <source>
        <dbReference type="EMBL" id="KIM95237.1"/>
    </source>
</evidence>
<reference evidence="2 3" key="1">
    <citation type="submission" date="2014-04" db="EMBL/GenBank/DDBJ databases">
        <authorList>
            <consortium name="DOE Joint Genome Institute"/>
            <person name="Kuo A."/>
            <person name="Martino E."/>
            <person name="Perotto S."/>
            <person name="Kohler A."/>
            <person name="Nagy L.G."/>
            <person name="Floudas D."/>
            <person name="Copeland A."/>
            <person name="Barry K.W."/>
            <person name="Cichocki N."/>
            <person name="Veneault-Fourrey C."/>
            <person name="LaButti K."/>
            <person name="Lindquist E.A."/>
            <person name="Lipzen A."/>
            <person name="Lundell T."/>
            <person name="Morin E."/>
            <person name="Murat C."/>
            <person name="Sun H."/>
            <person name="Tunlid A."/>
            <person name="Henrissat B."/>
            <person name="Grigoriev I.V."/>
            <person name="Hibbett D.S."/>
            <person name="Martin F."/>
            <person name="Nordberg H.P."/>
            <person name="Cantor M.N."/>
            <person name="Hua S.X."/>
        </authorList>
    </citation>
    <scope>NUCLEOTIDE SEQUENCE [LARGE SCALE GENOMIC DNA]</scope>
    <source>
        <strain evidence="2 3">Zn</strain>
    </source>
</reference>
<sequence>MRVNAWFPCLTGLVAVVLSILILLSGLNRHTLTNFFFLKADTTSFNAASQLSNSTFLQDLSKLTHVDFVGQGATAASLGLADTYTISLLTLCGKNKTGTECSSPHFGFNFNPESDLRLSDTTLQNSLPGALPSYGATAKFLSIAYVVSILLTFFAPLVNLFTHSPAPALGSALMSTLSTILLLAASIDSIVTFINFNKAFNSVLSPFGAHSSVGSALFAISWIATAFSLATTILLFRSYQAASKGRGGRMGARDLKVEAEQGPRSHRLLNRIPTWKVHEYRQINRKGVQVQNVGGTRDGGAEEDFDPLVRNIGMEGAEDEHDLGPIDNEAPHRGIAMQVFKNGPQRNADTMYEPFRES</sequence>
<keyword evidence="1" id="KW-0472">Membrane</keyword>
<dbReference type="InterPro" id="IPR009571">
    <property type="entry name" value="SUR7/Rim9-like_fungi"/>
</dbReference>
<protein>
    <submittedName>
        <fullName evidence="2">Uncharacterized protein</fullName>
    </submittedName>
</protein>
<dbReference type="GO" id="GO:0005886">
    <property type="term" value="C:plasma membrane"/>
    <property type="evidence" value="ECO:0007669"/>
    <property type="project" value="InterPro"/>
</dbReference>
<dbReference type="Pfam" id="PF06687">
    <property type="entry name" value="SUR7"/>
    <property type="match status" value="1"/>
</dbReference>